<dbReference type="InterPro" id="IPR000085">
    <property type="entry name" value="RuvA"/>
</dbReference>
<dbReference type="Pfam" id="PF14520">
    <property type="entry name" value="HHH_5"/>
    <property type="match status" value="1"/>
</dbReference>
<dbReference type="GO" id="GO:0009378">
    <property type="term" value="F:four-way junction helicase activity"/>
    <property type="evidence" value="ECO:0007669"/>
    <property type="project" value="InterPro"/>
</dbReference>
<evidence type="ECO:0000256" key="1">
    <source>
        <dbReference type="HAMAP-Rule" id="MF_00031"/>
    </source>
</evidence>
<comment type="domain">
    <text evidence="1">Has three domains with a flexible linker between the domains II and III and assumes an 'L' shape. Domain III is highly mobile and contacts RuvB.</text>
</comment>
<keyword evidence="2" id="KW-0547">Nucleotide-binding</keyword>
<keyword evidence="1" id="KW-0227">DNA damage</keyword>
<keyword evidence="1" id="KW-0238">DNA-binding</keyword>
<dbReference type="Gene3D" id="1.10.150.20">
    <property type="entry name" value="5' to 3' exonuclease, C-terminal subdomain"/>
    <property type="match status" value="1"/>
</dbReference>
<dbReference type="NCBIfam" id="TIGR00084">
    <property type="entry name" value="ruvA"/>
    <property type="match status" value="1"/>
</dbReference>
<dbReference type="HAMAP" id="MF_00031">
    <property type="entry name" value="DNA_HJ_migration_RuvA"/>
    <property type="match status" value="1"/>
</dbReference>
<dbReference type="Proteomes" id="UP000214975">
    <property type="component" value="Chromosome"/>
</dbReference>
<comment type="similarity">
    <text evidence="1">Belongs to the RuvA family.</text>
</comment>
<reference evidence="2 3" key="1">
    <citation type="submission" date="2016-08" db="EMBL/GenBank/DDBJ databases">
        <title>A novel genetic cassette of butanologenic Thermoanaerobacterium thermosaccharolyticum that directly convert cellulose to butanol.</title>
        <authorList>
            <person name="Li T."/>
            <person name="He J."/>
        </authorList>
    </citation>
    <scope>NUCLEOTIDE SEQUENCE [LARGE SCALE GENOMIC DNA]</scope>
    <source>
        <strain evidence="2 3">TG57</strain>
    </source>
</reference>
<sequence>MIDYIKGAIVERGIDYVVVETLGIGFKIIVPTSTLRELPNTNDIIKLYTYLHVKEDGFQFYGFLTINEMEIFKKLIAVNGVGPKAAVSILSTISIDNFYNAIKNGDSKIIEKSPGIGKKTAQRIILELKDKLFINNAESVKIDDASEDVLNALLSLGYTRQESISALYGIDCTDTENALREALKKLMK</sequence>
<dbReference type="SUPFAM" id="SSF46929">
    <property type="entry name" value="DNA helicase RuvA subunit, C-terminal domain"/>
    <property type="match status" value="1"/>
</dbReference>
<name>A0A223I2E0_THETR</name>
<dbReference type="InterPro" id="IPR010994">
    <property type="entry name" value="RuvA_2-like"/>
</dbReference>
<dbReference type="GO" id="GO:0048476">
    <property type="term" value="C:Holliday junction resolvase complex"/>
    <property type="evidence" value="ECO:0007669"/>
    <property type="project" value="UniProtKB-UniRule"/>
</dbReference>
<dbReference type="Pfam" id="PF07499">
    <property type="entry name" value="RuvA_C"/>
    <property type="match status" value="1"/>
</dbReference>
<keyword evidence="2" id="KW-0347">Helicase</keyword>
<comment type="subunit">
    <text evidence="1">Homotetramer. Forms an RuvA(8)-RuvB(12)-Holliday junction (HJ) complex. HJ DNA is sandwiched between 2 RuvA tetramers; dsDNA enters through RuvA and exits via RuvB. An RuvB hexamer assembles on each DNA strand where it exits the tetramer. Each RuvB hexamer is contacted by two RuvA subunits (via domain III) on 2 adjacent RuvB subunits; this complex drives branch migration. In the full resolvosome a probable DNA-RuvA(4)-RuvB(12)-RuvC(2) complex forms which resolves the HJ.</text>
</comment>
<organism evidence="2 3">
    <name type="scientific">Thermoanaerobacterium thermosaccharolyticum</name>
    <name type="common">Clostridium thermosaccharolyticum</name>
    <dbReference type="NCBI Taxonomy" id="1517"/>
    <lineage>
        <taxon>Bacteria</taxon>
        <taxon>Bacillati</taxon>
        <taxon>Bacillota</taxon>
        <taxon>Clostridia</taxon>
        <taxon>Thermoanaerobacterales</taxon>
        <taxon>Thermoanaerobacteraceae</taxon>
        <taxon>Thermoanaerobacterium</taxon>
    </lineage>
</organism>
<dbReference type="InterPro" id="IPR011114">
    <property type="entry name" value="RuvA_C"/>
</dbReference>
<comment type="function">
    <text evidence="1">The RuvA-RuvB-RuvC complex processes Holliday junction (HJ) DNA during genetic recombination and DNA repair, while the RuvA-RuvB complex plays an important role in the rescue of blocked DNA replication forks via replication fork reversal (RFR). RuvA specifically binds to HJ cruciform DNA, conferring on it an open structure. The RuvB hexamer acts as an ATP-dependent pump, pulling dsDNA into and through the RuvAB complex. HJ branch migration allows RuvC to scan DNA until it finds its consensus sequence, where it cleaves and resolves the cruciform DNA.</text>
</comment>
<dbReference type="Gene3D" id="1.10.8.10">
    <property type="entry name" value="DNA helicase RuvA subunit, C-terminal domain"/>
    <property type="match status" value="1"/>
</dbReference>
<keyword evidence="1" id="KW-0233">DNA recombination</keyword>
<dbReference type="GO" id="GO:0006281">
    <property type="term" value="P:DNA repair"/>
    <property type="evidence" value="ECO:0007669"/>
    <property type="project" value="UniProtKB-UniRule"/>
</dbReference>
<dbReference type="SMART" id="SM00278">
    <property type="entry name" value="HhH1"/>
    <property type="match status" value="2"/>
</dbReference>
<comment type="caution">
    <text evidence="1">Lacks conserved residue(s) required for the propagation of feature annotation.</text>
</comment>
<feature type="region of interest" description="Domain III" evidence="1">
    <location>
        <begin position="147"/>
        <end position="188"/>
    </location>
</feature>
<dbReference type="GO" id="GO:0005737">
    <property type="term" value="C:cytoplasm"/>
    <property type="evidence" value="ECO:0007669"/>
    <property type="project" value="UniProtKB-SubCell"/>
</dbReference>
<dbReference type="InterPro" id="IPR012340">
    <property type="entry name" value="NA-bd_OB-fold"/>
</dbReference>
<dbReference type="InterPro" id="IPR013849">
    <property type="entry name" value="DNA_helicase_Holl-junc_RuvA_I"/>
</dbReference>
<dbReference type="InterPro" id="IPR036267">
    <property type="entry name" value="RuvA_C_sf"/>
</dbReference>
<dbReference type="Pfam" id="PF01330">
    <property type="entry name" value="RuvA_N"/>
    <property type="match status" value="1"/>
</dbReference>
<dbReference type="SUPFAM" id="SSF50249">
    <property type="entry name" value="Nucleic acid-binding proteins"/>
    <property type="match status" value="1"/>
</dbReference>
<dbReference type="GO" id="GO:0005524">
    <property type="term" value="F:ATP binding"/>
    <property type="evidence" value="ECO:0007669"/>
    <property type="project" value="InterPro"/>
</dbReference>
<keyword evidence="2" id="KW-0378">Hydrolase</keyword>
<keyword evidence="1" id="KW-0234">DNA repair</keyword>
<dbReference type="CDD" id="cd14332">
    <property type="entry name" value="UBA_RuvA_C"/>
    <property type="match status" value="1"/>
</dbReference>
<dbReference type="RefSeq" id="WP_094397949.1">
    <property type="nucleotide sequence ID" value="NZ_CP016893.1"/>
</dbReference>
<evidence type="ECO:0000313" key="3">
    <source>
        <dbReference type="Proteomes" id="UP000214975"/>
    </source>
</evidence>
<dbReference type="AlphaFoldDB" id="A0A223I2E0"/>
<protein>
    <recommendedName>
        <fullName evidence="1">Holliday junction branch migration complex subunit RuvA</fullName>
    </recommendedName>
</protein>
<dbReference type="SUPFAM" id="SSF47781">
    <property type="entry name" value="RuvA domain 2-like"/>
    <property type="match status" value="1"/>
</dbReference>
<dbReference type="EMBL" id="CP016893">
    <property type="protein sequence ID" value="AST58878.1"/>
    <property type="molecule type" value="Genomic_DNA"/>
</dbReference>
<feature type="region of interest" description="Domain I" evidence="1">
    <location>
        <begin position="1"/>
        <end position="64"/>
    </location>
</feature>
<gene>
    <name evidence="1" type="primary">ruvA</name>
    <name evidence="2" type="ORF">Thert_03106</name>
</gene>
<accession>A0A223I2E0</accession>
<dbReference type="InterPro" id="IPR003583">
    <property type="entry name" value="Hlx-hairpin-Hlx_DNA-bd_motif"/>
</dbReference>
<dbReference type="Gene3D" id="2.40.50.140">
    <property type="entry name" value="Nucleic acid-binding proteins"/>
    <property type="match status" value="1"/>
</dbReference>
<dbReference type="GO" id="GO:0009379">
    <property type="term" value="C:Holliday junction helicase complex"/>
    <property type="evidence" value="ECO:0007669"/>
    <property type="project" value="InterPro"/>
</dbReference>
<dbReference type="GO" id="GO:0006310">
    <property type="term" value="P:DNA recombination"/>
    <property type="evidence" value="ECO:0007669"/>
    <property type="project" value="UniProtKB-UniRule"/>
</dbReference>
<dbReference type="GO" id="GO:0000400">
    <property type="term" value="F:four-way junction DNA binding"/>
    <property type="evidence" value="ECO:0007669"/>
    <property type="project" value="UniProtKB-UniRule"/>
</dbReference>
<comment type="subcellular location">
    <subcellularLocation>
        <location evidence="1">Cytoplasm</location>
    </subcellularLocation>
</comment>
<keyword evidence="1" id="KW-0963">Cytoplasm</keyword>
<proteinExistence type="inferred from homology"/>
<evidence type="ECO:0000313" key="2">
    <source>
        <dbReference type="EMBL" id="AST58878.1"/>
    </source>
</evidence>
<keyword evidence="2" id="KW-0067">ATP-binding</keyword>